<comment type="caution">
    <text evidence="1">The sequence shown here is derived from an EMBL/GenBank/DDBJ whole genome shotgun (WGS) entry which is preliminary data.</text>
</comment>
<sequence length="82" mass="9323">MSHFNANLKDLLYEYKEAHGVHRLIVMSKLRTYVADQDLLTTIDEIKTITEKKDLDILIGVGMRGALWYAVIARSAFLEGVV</sequence>
<evidence type="ECO:0000313" key="2">
    <source>
        <dbReference type="Proteomes" id="UP000317778"/>
    </source>
</evidence>
<gene>
    <name evidence="1" type="ORF">CEE36_11315</name>
</gene>
<dbReference type="Proteomes" id="UP000317778">
    <property type="component" value="Unassembled WGS sequence"/>
</dbReference>
<reference evidence="1 2" key="1">
    <citation type="submission" date="2017-06" db="EMBL/GenBank/DDBJ databases">
        <title>Novel microbial phyla capable of carbon fixation and sulfur reduction in deep-sea sediments.</title>
        <authorList>
            <person name="Huang J."/>
            <person name="Baker B."/>
            <person name="Wang Y."/>
        </authorList>
    </citation>
    <scope>NUCLEOTIDE SEQUENCE [LARGE SCALE GENOMIC DNA]</scope>
    <source>
        <strain evidence="1">B3_TA06</strain>
    </source>
</reference>
<organism evidence="1 2">
    <name type="scientific">candidate division TA06 bacterium B3_TA06</name>
    <dbReference type="NCBI Taxonomy" id="2012487"/>
    <lineage>
        <taxon>Bacteria</taxon>
        <taxon>Bacteria division TA06</taxon>
    </lineage>
</organism>
<proteinExistence type="predicted"/>
<dbReference type="EMBL" id="NJBO01000038">
    <property type="protein sequence ID" value="TKJ36868.1"/>
    <property type="molecule type" value="Genomic_DNA"/>
</dbReference>
<evidence type="ECO:0000313" key="1">
    <source>
        <dbReference type="EMBL" id="TKJ36868.1"/>
    </source>
</evidence>
<name>A0A532UPL2_UNCT6</name>
<accession>A0A532UPL2</accession>
<protein>
    <submittedName>
        <fullName evidence="1">Uncharacterized protein</fullName>
    </submittedName>
</protein>
<dbReference type="AlphaFoldDB" id="A0A532UPL2"/>